<feature type="transmembrane region" description="Helical" evidence="6">
    <location>
        <begin position="59"/>
        <end position="77"/>
    </location>
</feature>
<organism evidence="7 8">
    <name type="scientific">Thalassobacillus cyri</name>
    <dbReference type="NCBI Taxonomy" id="571932"/>
    <lineage>
        <taxon>Bacteria</taxon>
        <taxon>Bacillati</taxon>
        <taxon>Bacillota</taxon>
        <taxon>Bacilli</taxon>
        <taxon>Bacillales</taxon>
        <taxon>Bacillaceae</taxon>
        <taxon>Thalassobacillus</taxon>
    </lineage>
</organism>
<proteinExistence type="predicted"/>
<evidence type="ECO:0000313" key="7">
    <source>
        <dbReference type="EMBL" id="SEB11388.1"/>
    </source>
</evidence>
<name>A0A1H4GRD7_9BACI</name>
<evidence type="ECO:0000256" key="4">
    <source>
        <dbReference type="ARBA" id="ARBA00022989"/>
    </source>
</evidence>
<dbReference type="OrthoDB" id="2690036at2"/>
<feature type="transmembrane region" description="Helical" evidence="6">
    <location>
        <begin position="123"/>
        <end position="150"/>
    </location>
</feature>
<dbReference type="InterPro" id="IPR010343">
    <property type="entry name" value="ArAE_1"/>
</dbReference>
<evidence type="ECO:0000256" key="3">
    <source>
        <dbReference type="ARBA" id="ARBA00022692"/>
    </source>
</evidence>
<dbReference type="STRING" id="571932.SAMN05421743_11765"/>
<dbReference type="GO" id="GO:0005886">
    <property type="term" value="C:plasma membrane"/>
    <property type="evidence" value="ECO:0007669"/>
    <property type="project" value="UniProtKB-SubCell"/>
</dbReference>
<evidence type="ECO:0000256" key="6">
    <source>
        <dbReference type="SAM" id="Phobius"/>
    </source>
</evidence>
<keyword evidence="2" id="KW-1003">Cell membrane</keyword>
<dbReference type="RefSeq" id="WP_093046191.1">
    <property type="nucleotide sequence ID" value="NZ_FNQR01000017.1"/>
</dbReference>
<dbReference type="PANTHER" id="PTHR30509">
    <property type="entry name" value="P-HYDROXYBENZOIC ACID EFFLUX PUMP SUBUNIT-RELATED"/>
    <property type="match status" value="1"/>
</dbReference>
<dbReference type="EMBL" id="FNQR01000017">
    <property type="protein sequence ID" value="SEB11388.1"/>
    <property type="molecule type" value="Genomic_DNA"/>
</dbReference>
<evidence type="ECO:0000256" key="5">
    <source>
        <dbReference type="ARBA" id="ARBA00023136"/>
    </source>
</evidence>
<feature type="transmembrane region" description="Helical" evidence="6">
    <location>
        <begin position="20"/>
        <end position="47"/>
    </location>
</feature>
<gene>
    <name evidence="7" type="ORF">SAMN05421743_11765</name>
</gene>
<accession>A0A1H4GRD7</accession>
<evidence type="ECO:0000313" key="8">
    <source>
        <dbReference type="Proteomes" id="UP000198584"/>
    </source>
</evidence>
<evidence type="ECO:0000256" key="1">
    <source>
        <dbReference type="ARBA" id="ARBA00004651"/>
    </source>
</evidence>
<dbReference type="Pfam" id="PF06081">
    <property type="entry name" value="ArAE_1"/>
    <property type="match status" value="1"/>
</dbReference>
<keyword evidence="4 6" id="KW-1133">Transmembrane helix</keyword>
<keyword evidence="3 6" id="KW-0812">Transmembrane</keyword>
<dbReference type="PANTHER" id="PTHR30509:SF9">
    <property type="entry name" value="MULTIDRUG RESISTANCE PROTEIN MDTO"/>
    <property type="match status" value="1"/>
</dbReference>
<keyword evidence="8" id="KW-1185">Reference proteome</keyword>
<protein>
    <submittedName>
        <fullName evidence="7">Uncharacterized membrane protein YgaE, UPF0421/DUF939 family</fullName>
    </submittedName>
</protein>
<comment type="subcellular location">
    <subcellularLocation>
        <location evidence="1">Cell membrane</location>
        <topology evidence="1">Multi-pass membrane protein</topology>
    </subcellularLocation>
</comment>
<evidence type="ECO:0000256" key="2">
    <source>
        <dbReference type="ARBA" id="ARBA00022475"/>
    </source>
</evidence>
<sequence>MMERLLQFKLFGSRTLKTGISVFITALICGYFGWPVIFAVITAIVTIEHTAADSIRKAAIRFPASAIGALIATSLYGVFGKGALTYALVAILTIAVCHKLNLQDGILVATITATAMIPDFQENYIVSFFIRLGTTSIGIVVSSLVNFFLLPPNYFSSIQRNIDRLYSLSADLLELILKEVIGEKHKKRALINKKYRELTQSIERTHQLSHYQREEWSYHKHTNIDMRAFQYTQKRLDLLQQIIYHLGNLQYIQTDSGDFNHREEHLIERMIPSFVAILKAPRHHIPEKHFQHIHELDHVFWEWKHEHIEQESRYRHHLPPQTVLLYELLCLHDVIEELNQLSNSKHADIYFRYVNEQEHVK</sequence>
<reference evidence="8" key="1">
    <citation type="submission" date="2016-10" db="EMBL/GenBank/DDBJ databases">
        <authorList>
            <person name="Varghese N."/>
            <person name="Submissions S."/>
        </authorList>
    </citation>
    <scope>NUCLEOTIDE SEQUENCE [LARGE SCALE GENOMIC DNA]</scope>
    <source>
        <strain evidence="8">CCM7597</strain>
    </source>
</reference>
<dbReference type="Proteomes" id="UP000198584">
    <property type="component" value="Unassembled WGS sequence"/>
</dbReference>
<keyword evidence="5 6" id="KW-0472">Membrane</keyword>
<dbReference type="AlphaFoldDB" id="A0A1H4GRD7"/>